<evidence type="ECO:0000313" key="3">
    <source>
        <dbReference type="Proteomes" id="UP000185490"/>
    </source>
</evidence>
<keyword evidence="1" id="KW-0812">Transmembrane</keyword>
<keyword evidence="1" id="KW-0472">Membrane</keyword>
<keyword evidence="1" id="KW-1133">Transmembrane helix</keyword>
<reference evidence="2 3" key="1">
    <citation type="submission" date="2014-02" db="EMBL/GenBank/DDBJ databases">
        <title>Diversity of Thermotogales isolates from hydrothermal vents.</title>
        <authorList>
            <person name="Haverkamp T.H.A."/>
            <person name="Lossouarn J."/>
            <person name="Geslin C."/>
            <person name="Nesbo C.L."/>
        </authorList>
    </citation>
    <scope>NUCLEOTIDE SEQUENCE [LARGE SCALE GENOMIC DNA]</scope>
    <source>
        <strain evidence="2 3">431</strain>
    </source>
</reference>
<sequence length="285" mass="33484">MKKIIMFLTIIFGVLPIIKTNIFFFFLYLALNLIDLKILDLLNSIIFFPYYPIIKLMLLKPRSPTYFSEDFEEKILEISNPDFKSVDLAPFNIILKYGSNSQKKEAIRMIFQLLKTEQIDFLEGINLLYSVIETNSDQDVVLYASESINNVENILLEKISETKNKKIEYAKYSFYYALSPFLTENQKIDILLSIKQILLDNLATYPFNIKTILLLIDVLQYLGEDELIEEIIDEKVEKLNSQTLLEKALLFYIKKKKKEKVKKLLEKFNAYNFTFKNEALKVILE</sequence>
<feature type="transmembrane region" description="Helical" evidence="1">
    <location>
        <begin position="7"/>
        <end position="29"/>
    </location>
</feature>
<dbReference type="EMBL" id="CP007389">
    <property type="protein sequence ID" value="APT73976.1"/>
    <property type="molecule type" value="Genomic_DNA"/>
</dbReference>
<organism evidence="2 3">
    <name type="scientific">Thermosipho melanesiensis</name>
    <dbReference type="NCBI Taxonomy" id="46541"/>
    <lineage>
        <taxon>Bacteria</taxon>
        <taxon>Thermotogati</taxon>
        <taxon>Thermotogota</taxon>
        <taxon>Thermotogae</taxon>
        <taxon>Thermotogales</taxon>
        <taxon>Fervidobacteriaceae</taxon>
        <taxon>Thermosipho</taxon>
    </lineage>
</organism>
<evidence type="ECO:0000256" key="1">
    <source>
        <dbReference type="SAM" id="Phobius"/>
    </source>
</evidence>
<dbReference type="Proteomes" id="UP000185490">
    <property type="component" value="Chromosome"/>
</dbReference>
<evidence type="ECO:0000313" key="2">
    <source>
        <dbReference type="EMBL" id="APT73976.1"/>
    </source>
</evidence>
<keyword evidence="3" id="KW-1185">Reference proteome</keyword>
<evidence type="ECO:0008006" key="4">
    <source>
        <dbReference type="Google" id="ProtNLM"/>
    </source>
</evidence>
<proteinExistence type="predicted"/>
<accession>A0ABM6GEG8</accession>
<protein>
    <recommendedName>
        <fullName evidence="4">HEAT repeat domain-containing protein</fullName>
    </recommendedName>
</protein>
<dbReference type="RefSeq" id="WP_012057217.1">
    <property type="nucleotide sequence ID" value="NZ_CP007389.1"/>
</dbReference>
<gene>
    <name evidence="2" type="ORF">BW47_05335</name>
</gene>
<name>A0ABM6GEG8_9BACT</name>